<protein>
    <submittedName>
        <fullName evidence="3">DUF3857 and transglutaminase domain-containing protein</fullName>
    </submittedName>
</protein>
<dbReference type="Pfam" id="PF12969">
    <property type="entry name" value="DUF3857"/>
    <property type="match status" value="1"/>
</dbReference>
<organism evidence="3 4">
    <name type="scientific">Candidatus Opimibacter skivensis</name>
    <dbReference type="NCBI Taxonomy" id="2982028"/>
    <lineage>
        <taxon>Bacteria</taxon>
        <taxon>Pseudomonadati</taxon>
        <taxon>Bacteroidota</taxon>
        <taxon>Saprospiria</taxon>
        <taxon>Saprospirales</taxon>
        <taxon>Saprospiraceae</taxon>
        <taxon>Candidatus Opimibacter</taxon>
    </lineage>
</organism>
<dbReference type="InterPro" id="IPR024618">
    <property type="entry name" value="DUF3857"/>
</dbReference>
<dbReference type="AlphaFoldDB" id="A0A9D7SXB0"/>
<gene>
    <name evidence="3" type="ORF">IPP15_15160</name>
</gene>
<name>A0A9D7SXB0_9BACT</name>
<evidence type="ECO:0000259" key="1">
    <source>
        <dbReference type="Pfam" id="PF01841"/>
    </source>
</evidence>
<dbReference type="Gene3D" id="2.60.120.1130">
    <property type="match status" value="1"/>
</dbReference>
<dbReference type="Gene3D" id="3.10.620.30">
    <property type="match status" value="1"/>
</dbReference>
<dbReference type="Gene3D" id="2.60.40.3140">
    <property type="match status" value="1"/>
</dbReference>
<proteinExistence type="predicted"/>
<sequence>MSKLIHQCIYLFLFLWTGILTGQNRLEYAVSRIDTSLLQNAEAVIRFEETRLIIKSPREYVQQVTKAVTIFDEDSREALVIVPYDKYSSADLVSVFLYNANGKLLRKMKKSEIVDVAAYSDNSILTDERFLGVRSFGGQLPYTLEYKWKTSYHETLSYPDWHPQRKKESIEHAKFILETPQNLIIHTKTLNADFTYKKETDGERKIQSWTLINVKAIPREASGPPDHEILPLLMMSPSVFQVGEYTGSMSDWKSFGAFLYMINKDREKMPPVMVSLIKQMTANCKTPKEKIDTMYHWLQHNMRYVSVQLGIGGWQSFDATYVEKNRYGDCKALSTFMKGMFREVGIDAYQVVIRWDEENSLFPDDFIYNDFNHMMINVPSENMWLECTSNNLPTGEIDKDEQNKKVLLITPEGGKISRTPSIPDSLNTITTQDTIFATDPMRISGREEHHGNQQRIVRSLYYYASPEEQRKYFLEHCHLTIDKLDQLHISTEKSGSSSSIAYDATLSKFGNVSGIRLFIPVNSIQPPHNSCSGNTDRKTDFISIDNYTEKNDIYIALAPDYVIEYLPSKSFFEFKGNHYSVELNLEGQFIHVHHQITEAPMRLTPTEYTELCAYNTSVAKSNSQMIVLKKSKDNARHPPNGP</sequence>
<dbReference type="Pfam" id="PF01841">
    <property type="entry name" value="Transglut_core"/>
    <property type="match status" value="1"/>
</dbReference>
<feature type="domain" description="DUF3857" evidence="2">
    <location>
        <begin position="61"/>
        <end position="217"/>
    </location>
</feature>
<dbReference type="SUPFAM" id="SSF54001">
    <property type="entry name" value="Cysteine proteinases"/>
    <property type="match status" value="1"/>
</dbReference>
<dbReference type="EMBL" id="JADKGY010000022">
    <property type="protein sequence ID" value="MBK9983693.1"/>
    <property type="molecule type" value="Genomic_DNA"/>
</dbReference>
<accession>A0A9D7SXB0</accession>
<comment type="caution">
    <text evidence="3">The sequence shown here is derived from an EMBL/GenBank/DDBJ whole genome shotgun (WGS) entry which is preliminary data.</text>
</comment>
<evidence type="ECO:0000259" key="2">
    <source>
        <dbReference type="Pfam" id="PF12969"/>
    </source>
</evidence>
<dbReference type="Proteomes" id="UP000808337">
    <property type="component" value="Unassembled WGS sequence"/>
</dbReference>
<dbReference type="InterPro" id="IPR002931">
    <property type="entry name" value="Transglutaminase-like"/>
</dbReference>
<feature type="domain" description="Transglutaminase-like" evidence="1">
    <location>
        <begin position="276"/>
        <end position="385"/>
    </location>
</feature>
<evidence type="ECO:0000313" key="3">
    <source>
        <dbReference type="EMBL" id="MBK9983693.1"/>
    </source>
</evidence>
<dbReference type="InterPro" id="IPR038765">
    <property type="entry name" value="Papain-like_cys_pep_sf"/>
</dbReference>
<evidence type="ECO:0000313" key="4">
    <source>
        <dbReference type="Proteomes" id="UP000808337"/>
    </source>
</evidence>
<reference evidence="3 4" key="1">
    <citation type="submission" date="2020-10" db="EMBL/GenBank/DDBJ databases">
        <title>Connecting structure to function with the recovery of over 1000 high-quality activated sludge metagenome-assembled genomes encoding full-length rRNA genes using long-read sequencing.</title>
        <authorList>
            <person name="Singleton C.M."/>
            <person name="Petriglieri F."/>
            <person name="Kristensen J.M."/>
            <person name="Kirkegaard R.H."/>
            <person name="Michaelsen T.Y."/>
            <person name="Andersen M.H."/>
            <person name="Karst S.M."/>
            <person name="Dueholm M.S."/>
            <person name="Nielsen P.H."/>
            <person name="Albertsen M."/>
        </authorList>
    </citation>
    <scope>NUCLEOTIDE SEQUENCE [LARGE SCALE GENOMIC DNA]</scope>
    <source>
        <strain evidence="3">Ribe_18-Q3-R11-54_MAXAC.273</strain>
    </source>
</reference>